<dbReference type="AlphaFoldDB" id="A0A0E4GCP5"/>
<dbReference type="RefSeq" id="WP_198142844.1">
    <property type="nucleotide sequence ID" value="NZ_CGIH01000032.1"/>
</dbReference>
<evidence type="ECO:0000313" key="3">
    <source>
        <dbReference type="EMBL" id="CFX86488.1"/>
    </source>
</evidence>
<dbReference type="GO" id="GO:1902201">
    <property type="term" value="P:negative regulation of bacterial-type flagellum-dependent cell motility"/>
    <property type="evidence" value="ECO:0007669"/>
    <property type="project" value="TreeGrafter"/>
</dbReference>
<evidence type="ECO:0000313" key="4">
    <source>
        <dbReference type="Proteomes" id="UP000045545"/>
    </source>
</evidence>
<proteinExistence type="predicted"/>
<dbReference type="PANTHER" id="PTHR45138">
    <property type="entry name" value="REGULATORY COMPONENTS OF SENSORY TRANSDUCTION SYSTEM"/>
    <property type="match status" value="1"/>
</dbReference>
<dbReference type="SUPFAM" id="SSF55073">
    <property type="entry name" value="Nucleotide cyclase"/>
    <property type="match status" value="1"/>
</dbReference>
<evidence type="ECO:0000256" key="1">
    <source>
        <dbReference type="SAM" id="Phobius"/>
    </source>
</evidence>
<dbReference type="InterPro" id="IPR029151">
    <property type="entry name" value="Sensor-like_sf"/>
</dbReference>
<protein>
    <submittedName>
        <fullName evidence="3">Adenylyl cyclase class-3/4/guanylyl cyclase</fullName>
    </submittedName>
</protein>
<accession>A0A0E4GCP5</accession>
<dbReference type="FunFam" id="3.30.70.270:FF:000001">
    <property type="entry name" value="Diguanylate cyclase domain protein"/>
    <property type="match status" value="1"/>
</dbReference>
<dbReference type="SUPFAM" id="SSF55781">
    <property type="entry name" value="GAF domain-like"/>
    <property type="match status" value="1"/>
</dbReference>
<dbReference type="Gene3D" id="3.30.450.40">
    <property type="match status" value="1"/>
</dbReference>
<dbReference type="EMBL" id="CGIH01000032">
    <property type="protein sequence ID" value="CFX86488.1"/>
    <property type="molecule type" value="Genomic_DNA"/>
</dbReference>
<keyword evidence="4" id="KW-1185">Reference proteome</keyword>
<reference evidence="3 4" key="1">
    <citation type="submission" date="2015-03" db="EMBL/GenBank/DDBJ databases">
        <authorList>
            <person name="Murphy D."/>
        </authorList>
    </citation>
    <scope>NUCLEOTIDE SEQUENCE [LARGE SCALE GENOMIC DNA]</scope>
    <source>
        <strain evidence="3 4">OL-4</strain>
    </source>
</reference>
<dbReference type="Proteomes" id="UP000045545">
    <property type="component" value="Unassembled WGS sequence"/>
</dbReference>
<dbReference type="InterPro" id="IPR043128">
    <property type="entry name" value="Rev_trsase/Diguanyl_cyclase"/>
</dbReference>
<dbReference type="InterPro" id="IPR029016">
    <property type="entry name" value="GAF-like_dom_sf"/>
</dbReference>
<gene>
    <name evidence="3" type="ORF">2066</name>
</gene>
<dbReference type="InterPro" id="IPR029150">
    <property type="entry name" value="dCache_3"/>
</dbReference>
<dbReference type="PANTHER" id="PTHR45138:SF9">
    <property type="entry name" value="DIGUANYLATE CYCLASE DGCM-RELATED"/>
    <property type="match status" value="1"/>
</dbReference>
<feature type="transmembrane region" description="Helical" evidence="1">
    <location>
        <begin position="15"/>
        <end position="35"/>
    </location>
</feature>
<keyword evidence="1" id="KW-1133">Transmembrane helix</keyword>
<dbReference type="InterPro" id="IPR000160">
    <property type="entry name" value="GGDEF_dom"/>
</dbReference>
<dbReference type="SUPFAM" id="SSF103190">
    <property type="entry name" value="Sensory domain-like"/>
    <property type="match status" value="1"/>
</dbReference>
<feature type="transmembrane region" description="Helical" evidence="1">
    <location>
        <begin position="309"/>
        <end position="330"/>
    </location>
</feature>
<keyword evidence="1" id="KW-0472">Membrane</keyword>
<keyword evidence="1" id="KW-0812">Transmembrane</keyword>
<sequence length="682" mass="76739">MTKNERLFISPLPRYAYWLFLLGILISILLGLLFYRQVSAMVQHQAEAELKRLSASTSDQFQVYLQQTEYGMNQAATEQYIQTAIEKRDAEVLNQLLYGWQQNRNHAELWAILDKDARIISTLRGSSDNHNPLSLNGLALRAMASANPIVSTEIINKEELARVGRNVSDRLENHHLLKQEGVLTQLVIVPVLGKNGQVLGALCGGLVLNDNQELLRSLFGNSQAMHAVYQDKQCIAYFTNDNKVSFPEQISPAMTKSCILDGQACLGQMQSDGDTYVTVSRYIFNAQNQVIGYQVLALPQSQYSQLPAWVANISLLTGFLLAIFSIIVIGNTSRIRQLFDRERQRGQESYYLGMFAQKLQECTDENEVYLLLKKYLSRDLDVIQMEFNIISADDNCMESIRFTENDQVSRVYLNQSKCKPVLTGRINIYNDDRDLHCNQIDTDLIKSHVCIPFLAGGKVAGVVGLGSPQEQYWTPGRIEYLDAYLNLIGPTVTNIRLLKLLQAKAFEDQLTGLKNRHFLDQYLLEQLAIAERYKTTLSLLMADIDRFKLVNDNFGHDAGDLVLKEVAAVIRAAVRESDLVARYGGEEFVLVLPNTSTDEAVSLAERCRQAVNSLQVIHNDYSRIISVTISIGVASYPRDGNSLEALYKLADSALYLAKNQGRNQVRTAQEYLATLQRTGCDD</sequence>
<dbReference type="CDD" id="cd01949">
    <property type="entry name" value="GGDEF"/>
    <property type="match status" value="1"/>
</dbReference>
<dbReference type="SMART" id="SM00267">
    <property type="entry name" value="GGDEF"/>
    <property type="match status" value="1"/>
</dbReference>
<dbReference type="InterPro" id="IPR029787">
    <property type="entry name" value="Nucleotide_cyclase"/>
</dbReference>
<organism evidence="3 4">
    <name type="scientific">Syntrophomonas zehnderi OL-4</name>
    <dbReference type="NCBI Taxonomy" id="690567"/>
    <lineage>
        <taxon>Bacteria</taxon>
        <taxon>Bacillati</taxon>
        <taxon>Bacillota</taxon>
        <taxon>Clostridia</taxon>
        <taxon>Eubacteriales</taxon>
        <taxon>Syntrophomonadaceae</taxon>
        <taxon>Syntrophomonas</taxon>
    </lineage>
</organism>
<dbReference type="Gene3D" id="3.30.70.270">
    <property type="match status" value="1"/>
</dbReference>
<dbReference type="PROSITE" id="PS50887">
    <property type="entry name" value="GGDEF"/>
    <property type="match status" value="1"/>
</dbReference>
<dbReference type="Pfam" id="PF00990">
    <property type="entry name" value="GGDEF"/>
    <property type="match status" value="1"/>
</dbReference>
<dbReference type="GO" id="GO:0005886">
    <property type="term" value="C:plasma membrane"/>
    <property type="evidence" value="ECO:0007669"/>
    <property type="project" value="TreeGrafter"/>
</dbReference>
<feature type="domain" description="GGDEF" evidence="2">
    <location>
        <begin position="535"/>
        <end position="670"/>
    </location>
</feature>
<dbReference type="STRING" id="690567.2066"/>
<dbReference type="Pfam" id="PF14827">
    <property type="entry name" value="dCache_3"/>
    <property type="match status" value="1"/>
</dbReference>
<evidence type="ECO:0000259" key="2">
    <source>
        <dbReference type="PROSITE" id="PS50887"/>
    </source>
</evidence>
<dbReference type="NCBIfam" id="TIGR00254">
    <property type="entry name" value="GGDEF"/>
    <property type="match status" value="1"/>
</dbReference>
<dbReference type="InterPro" id="IPR050469">
    <property type="entry name" value="Diguanylate_Cyclase"/>
</dbReference>
<dbReference type="GO" id="GO:0052621">
    <property type="term" value="F:diguanylate cyclase activity"/>
    <property type="evidence" value="ECO:0007669"/>
    <property type="project" value="TreeGrafter"/>
</dbReference>
<dbReference type="GO" id="GO:0043709">
    <property type="term" value="P:cell adhesion involved in single-species biofilm formation"/>
    <property type="evidence" value="ECO:0007669"/>
    <property type="project" value="TreeGrafter"/>
</dbReference>
<name>A0A0E4GCP5_9FIRM</name>